<name>A0A915KLG2_ROMCU</name>
<dbReference type="Proteomes" id="UP000887565">
    <property type="component" value="Unplaced"/>
</dbReference>
<accession>A0A915KLG2</accession>
<dbReference type="WBParaSite" id="nRc.2.0.1.t38868-RA">
    <property type="protein sequence ID" value="nRc.2.0.1.t38868-RA"/>
    <property type="gene ID" value="nRc.2.0.1.g38868"/>
</dbReference>
<reference evidence="2" key="1">
    <citation type="submission" date="2022-11" db="UniProtKB">
        <authorList>
            <consortium name="WormBaseParasite"/>
        </authorList>
    </citation>
    <scope>IDENTIFICATION</scope>
</reference>
<dbReference type="AlphaFoldDB" id="A0A915KLG2"/>
<keyword evidence="1" id="KW-1185">Reference proteome</keyword>
<evidence type="ECO:0000313" key="1">
    <source>
        <dbReference type="Proteomes" id="UP000887565"/>
    </source>
</evidence>
<proteinExistence type="predicted"/>
<organism evidence="1 2">
    <name type="scientific">Romanomermis culicivorax</name>
    <name type="common">Nematode worm</name>
    <dbReference type="NCBI Taxonomy" id="13658"/>
    <lineage>
        <taxon>Eukaryota</taxon>
        <taxon>Metazoa</taxon>
        <taxon>Ecdysozoa</taxon>
        <taxon>Nematoda</taxon>
        <taxon>Enoplea</taxon>
        <taxon>Dorylaimia</taxon>
        <taxon>Mermithida</taxon>
        <taxon>Mermithoidea</taxon>
        <taxon>Mermithidae</taxon>
        <taxon>Romanomermis</taxon>
    </lineage>
</organism>
<protein>
    <submittedName>
        <fullName evidence="2">Uncharacterized protein</fullName>
    </submittedName>
</protein>
<evidence type="ECO:0000313" key="2">
    <source>
        <dbReference type="WBParaSite" id="nRc.2.0.1.t38868-RA"/>
    </source>
</evidence>
<sequence length="75" mass="9036">MLAAAIFDSRVPHLPTCRLKYWRRHHYERAHTLRSSTFQDSKLKKYLLQGGVCFRRRSMKITEANCVNYFKFNKL</sequence>